<comment type="subcellular location">
    <subcellularLocation>
        <location evidence="7">Cell inner membrane</location>
        <topology evidence="7">Multi-pass membrane protein</topology>
    </subcellularLocation>
    <subcellularLocation>
        <location evidence="1">Cell membrane</location>
        <topology evidence="1">Multi-pass membrane protein</topology>
    </subcellularLocation>
</comment>
<sequence length="170" mass="17680">MASGWNAVTDTLVAEFSDIPDLEGLTRLVVRLLLAALLGALLGYERGQKGKSAGVRTHMLVASGSALFVLVPFQSGVQPADMTRVIQGLVAGIGFLGAGTIWKGDSTSHVKGLTTAAGIWFTAAIGVAAGLGREVTAILATLLALFILFLLPLIFPNLERPSENGSTHEP</sequence>
<accession>A0A1W6LHM8</accession>
<organism evidence="9 10">
    <name type="scientific">Piscinibacter gummiphilus</name>
    <dbReference type="NCBI Taxonomy" id="946333"/>
    <lineage>
        <taxon>Bacteria</taxon>
        <taxon>Pseudomonadati</taxon>
        <taxon>Pseudomonadota</taxon>
        <taxon>Betaproteobacteria</taxon>
        <taxon>Burkholderiales</taxon>
        <taxon>Sphaerotilaceae</taxon>
        <taxon>Piscinibacter</taxon>
    </lineage>
</organism>
<feature type="transmembrane region" description="Helical" evidence="7">
    <location>
        <begin position="25"/>
        <end position="43"/>
    </location>
</feature>
<dbReference type="OrthoDB" id="9811198at2"/>
<keyword evidence="5 7" id="KW-1133">Transmembrane helix</keyword>
<keyword evidence="3" id="KW-1003">Cell membrane</keyword>
<feature type="transmembrane region" description="Helical" evidence="7">
    <location>
        <begin position="137"/>
        <end position="155"/>
    </location>
</feature>
<evidence type="ECO:0000256" key="4">
    <source>
        <dbReference type="ARBA" id="ARBA00022692"/>
    </source>
</evidence>
<dbReference type="InterPro" id="IPR049177">
    <property type="entry name" value="MgtC_SapB_SrpB_YhiD_N"/>
</dbReference>
<feature type="transmembrane region" description="Helical" evidence="7">
    <location>
        <begin position="55"/>
        <end position="73"/>
    </location>
</feature>
<keyword evidence="4 7" id="KW-0812">Transmembrane</keyword>
<dbReference type="PANTHER" id="PTHR33778">
    <property type="entry name" value="PROTEIN MGTC"/>
    <property type="match status" value="1"/>
</dbReference>
<gene>
    <name evidence="9" type="ORF">A4W93_06070</name>
</gene>
<dbReference type="GO" id="GO:0008168">
    <property type="term" value="F:methyltransferase activity"/>
    <property type="evidence" value="ECO:0007669"/>
    <property type="project" value="UniProtKB-KW"/>
</dbReference>
<dbReference type="Pfam" id="PF02308">
    <property type="entry name" value="MgtC"/>
    <property type="match status" value="1"/>
</dbReference>
<keyword evidence="9" id="KW-0489">Methyltransferase</keyword>
<comment type="similarity">
    <text evidence="2 7">Belongs to the MgtC/SapB family.</text>
</comment>
<evidence type="ECO:0000256" key="5">
    <source>
        <dbReference type="ARBA" id="ARBA00022989"/>
    </source>
</evidence>
<dbReference type="STRING" id="946333.A4W93_06070"/>
<keyword evidence="7" id="KW-0997">Cell inner membrane</keyword>
<proteinExistence type="inferred from homology"/>
<dbReference type="EMBL" id="CP015118">
    <property type="protein sequence ID" value="ARN23755.1"/>
    <property type="molecule type" value="Genomic_DNA"/>
</dbReference>
<dbReference type="GO" id="GO:0005886">
    <property type="term" value="C:plasma membrane"/>
    <property type="evidence" value="ECO:0007669"/>
    <property type="project" value="UniProtKB-SubCell"/>
</dbReference>
<evidence type="ECO:0000256" key="1">
    <source>
        <dbReference type="ARBA" id="ARBA00004651"/>
    </source>
</evidence>
<reference evidence="9 10" key="1">
    <citation type="submission" date="2016-04" db="EMBL/GenBank/DDBJ databases">
        <title>Complete genome sequence of natural rubber-degrading, novel Gram-negative bacterium, Rhizobacter gummiphilus strain NS21.</title>
        <authorList>
            <person name="Tabata M."/>
            <person name="Kasai D."/>
            <person name="Fukuda M."/>
        </authorList>
    </citation>
    <scope>NUCLEOTIDE SEQUENCE [LARGE SCALE GENOMIC DNA]</scope>
    <source>
        <strain evidence="9 10">NS21</strain>
    </source>
</reference>
<dbReference type="Proteomes" id="UP000193427">
    <property type="component" value="Chromosome"/>
</dbReference>
<evidence type="ECO:0000256" key="7">
    <source>
        <dbReference type="RuleBase" id="RU365041"/>
    </source>
</evidence>
<keyword evidence="9" id="KW-0808">Transferase</keyword>
<evidence type="ECO:0000256" key="3">
    <source>
        <dbReference type="ARBA" id="ARBA00022475"/>
    </source>
</evidence>
<keyword evidence="10" id="KW-1185">Reference proteome</keyword>
<evidence type="ECO:0000256" key="6">
    <source>
        <dbReference type="ARBA" id="ARBA00023136"/>
    </source>
</evidence>
<evidence type="ECO:0000256" key="2">
    <source>
        <dbReference type="ARBA" id="ARBA00009298"/>
    </source>
</evidence>
<evidence type="ECO:0000313" key="9">
    <source>
        <dbReference type="EMBL" id="ARN23755.1"/>
    </source>
</evidence>
<dbReference type="InterPro" id="IPR003416">
    <property type="entry name" value="MgtC/SapB/SrpB/YhiD_fam"/>
</dbReference>
<feature type="transmembrane region" description="Helical" evidence="7">
    <location>
        <begin position="85"/>
        <end position="102"/>
    </location>
</feature>
<dbReference type="GO" id="GO:0032259">
    <property type="term" value="P:methylation"/>
    <property type="evidence" value="ECO:0007669"/>
    <property type="project" value="UniProtKB-KW"/>
</dbReference>
<dbReference type="PRINTS" id="PR01837">
    <property type="entry name" value="MGTCSAPBPROT"/>
</dbReference>
<keyword evidence="6 7" id="KW-0472">Membrane</keyword>
<feature type="domain" description="MgtC/SapB/SrpB/YhiD N-terminal" evidence="8">
    <location>
        <begin position="32"/>
        <end position="152"/>
    </location>
</feature>
<dbReference type="PANTHER" id="PTHR33778:SF1">
    <property type="entry name" value="MAGNESIUM TRANSPORTER YHID-RELATED"/>
    <property type="match status" value="1"/>
</dbReference>
<evidence type="ECO:0000313" key="10">
    <source>
        <dbReference type="Proteomes" id="UP000193427"/>
    </source>
</evidence>
<dbReference type="AlphaFoldDB" id="A0A1W6LHM8"/>
<name>A0A1W6LHM8_9BURK</name>
<dbReference type="RefSeq" id="WP_085754054.1">
    <property type="nucleotide sequence ID" value="NZ_BSPR01000002.1"/>
</dbReference>
<protein>
    <recommendedName>
        <fullName evidence="7">Protein MgtC</fullName>
    </recommendedName>
</protein>
<dbReference type="KEGG" id="rgu:A4W93_06070"/>
<evidence type="ECO:0000259" key="8">
    <source>
        <dbReference type="Pfam" id="PF02308"/>
    </source>
</evidence>
<feature type="transmembrane region" description="Helical" evidence="7">
    <location>
        <begin position="114"/>
        <end position="131"/>
    </location>
</feature>